<reference evidence="2" key="2">
    <citation type="submission" date="2021-03" db="UniProtKB">
        <authorList>
            <consortium name="EnsemblPlants"/>
        </authorList>
    </citation>
    <scope>IDENTIFICATION</scope>
</reference>
<feature type="chain" id="PRO_5030564346" evidence="1">
    <location>
        <begin position="23"/>
        <end position="163"/>
    </location>
</feature>
<dbReference type="Gramene" id="evm.model.02.1704">
    <property type="protein sequence ID" value="cds.evm.model.02.1704"/>
    <property type="gene ID" value="evm.TU.02.1704"/>
</dbReference>
<dbReference type="AlphaFoldDB" id="A0A803NUP9"/>
<dbReference type="EMBL" id="UZAU01000216">
    <property type="status" value="NOT_ANNOTATED_CDS"/>
    <property type="molecule type" value="Genomic_DNA"/>
</dbReference>
<evidence type="ECO:0000256" key="1">
    <source>
        <dbReference type="SAM" id="SignalP"/>
    </source>
</evidence>
<reference evidence="2" key="1">
    <citation type="submission" date="2018-11" db="EMBL/GenBank/DDBJ databases">
        <authorList>
            <person name="Grassa J C."/>
        </authorList>
    </citation>
    <scope>NUCLEOTIDE SEQUENCE [LARGE SCALE GENOMIC DNA]</scope>
</reference>
<proteinExistence type="predicted"/>
<dbReference type="Proteomes" id="UP000596661">
    <property type="component" value="Chromosome 2"/>
</dbReference>
<keyword evidence="1" id="KW-0732">Signal</keyword>
<feature type="signal peptide" evidence="1">
    <location>
        <begin position="1"/>
        <end position="22"/>
    </location>
</feature>
<evidence type="ECO:0000313" key="3">
    <source>
        <dbReference type="Proteomes" id="UP000596661"/>
    </source>
</evidence>
<protein>
    <submittedName>
        <fullName evidence="2">Uncharacterized protein</fullName>
    </submittedName>
</protein>
<evidence type="ECO:0000313" key="2">
    <source>
        <dbReference type="EnsemblPlants" id="cds.evm.model.02.1704"/>
    </source>
</evidence>
<accession>A0A803NUP9</accession>
<keyword evidence="3" id="KW-1185">Reference proteome</keyword>
<organism evidence="2 3">
    <name type="scientific">Cannabis sativa</name>
    <name type="common">Hemp</name>
    <name type="synonym">Marijuana</name>
    <dbReference type="NCBI Taxonomy" id="3483"/>
    <lineage>
        <taxon>Eukaryota</taxon>
        <taxon>Viridiplantae</taxon>
        <taxon>Streptophyta</taxon>
        <taxon>Embryophyta</taxon>
        <taxon>Tracheophyta</taxon>
        <taxon>Spermatophyta</taxon>
        <taxon>Magnoliopsida</taxon>
        <taxon>eudicotyledons</taxon>
        <taxon>Gunneridae</taxon>
        <taxon>Pentapetalae</taxon>
        <taxon>rosids</taxon>
        <taxon>fabids</taxon>
        <taxon>Rosales</taxon>
        <taxon>Cannabaceae</taxon>
        <taxon>Cannabis</taxon>
    </lineage>
</organism>
<dbReference type="EnsemblPlants" id="evm.model.02.1704">
    <property type="protein sequence ID" value="cds.evm.model.02.1704"/>
    <property type="gene ID" value="evm.TU.02.1704"/>
</dbReference>
<sequence length="163" mass="17773">MSVVSLLVSAVIIGVTIVCAHGAFRDPEDLFVDDQELMGFFSVINGGGTSYGSTAAAGPAETQILTGLIIPCHKFSMRNQLIKSNQTNQRTLIPHSYQANELLNLICIQTPTPLHNPRIPKLLQAPFFGEAKTLLLCHRQTNCSSHAHTLLPLLQTQSRKNTP</sequence>
<name>A0A803NUP9_CANSA</name>